<keyword evidence="8" id="KW-1185">Reference proteome</keyword>
<accession>A0ABT6XUC5</accession>
<keyword evidence="4 6" id="KW-1133">Transmembrane helix</keyword>
<dbReference type="NCBIfam" id="NF002460">
    <property type="entry name" value="PRK01658.1"/>
    <property type="match status" value="1"/>
</dbReference>
<gene>
    <name evidence="7" type="ORF">QID03_00650</name>
</gene>
<feature type="transmembrane region" description="Helical" evidence="6">
    <location>
        <begin position="80"/>
        <end position="105"/>
    </location>
</feature>
<dbReference type="PANTHER" id="PTHR33931">
    <property type="entry name" value="HOLIN-LIKE PROTEIN CIDA-RELATED"/>
    <property type="match status" value="1"/>
</dbReference>
<evidence type="ECO:0000256" key="2">
    <source>
        <dbReference type="ARBA" id="ARBA00022475"/>
    </source>
</evidence>
<name>A0ABT6XUC5_ALISE</name>
<keyword evidence="3 6" id="KW-0812">Transmembrane</keyword>
<evidence type="ECO:0000313" key="7">
    <source>
        <dbReference type="EMBL" id="MDI9258687.1"/>
    </source>
</evidence>
<evidence type="ECO:0000256" key="3">
    <source>
        <dbReference type="ARBA" id="ARBA00022692"/>
    </source>
</evidence>
<dbReference type="Pfam" id="PF03788">
    <property type="entry name" value="LrgA"/>
    <property type="match status" value="1"/>
</dbReference>
<proteinExistence type="predicted"/>
<sequence>MAGLYAVTLACNAVARWLHLPVPGSILGVALVFALLQLGVVKLRWIERGADLLIRELLLFFIPSSVGVMAYAPLMRQDGWKIVAVVAVGTLLVMTVTGGVAEAVWRARNRRPRLEQDPSREASAS</sequence>
<reference evidence="7 8" key="1">
    <citation type="submission" date="2023-04" db="EMBL/GenBank/DDBJ databases">
        <title>A. sendaiensis sub sp. chiapanensis a novel subspecie with specific adaptation in bacterial cell wall isolated from an active volcano.</title>
        <authorList>
            <person name="Alvarez Gutierrez P.E."/>
            <person name="Ortiz Cortes L.Y."/>
        </authorList>
    </citation>
    <scope>NUCLEOTIDE SEQUENCE [LARGE SCALE GENOMIC DNA]</scope>
    <source>
        <strain evidence="7 8">PA2</strain>
    </source>
</reference>
<feature type="transmembrane region" description="Helical" evidence="6">
    <location>
        <begin position="25"/>
        <end position="45"/>
    </location>
</feature>
<evidence type="ECO:0000256" key="5">
    <source>
        <dbReference type="ARBA" id="ARBA00023136"/>
    </source>
</evidence>
<keyword evidence="2" id="KW-1003">Cell membrane</keyword>
<keyword evidence="5 6" id="KW-0472">Membrane</keyword>
<evidence type="ECO:0000256" key="6">
    <source>
        <dbReference type="SAM" id="Phobius"/>
    </source>
</evidence>
<organism evidence="7 8">
    <name type="scientific">Alicyclobacillus sendaiensis PA2</name>
    <dbReference type="NCBI Taxonomy" id="3029425"/>
    <lineage>
        <taxon>Bacteria</taxon>
        <taxon>Bacillati</taxon>
        <taxon>Bacillota</taxon>
        <taxon>Bacilli</taxon>
        <taxon>Bacillales</taxon>
        <taxon>Alicyclobacillaceae</taxon>
        <taxon>Alicyclobacillus</taxon>
    </lineage>
</organism>
<dbReference type="InterPro" id="IPR005538">
    <property type="entry name" value="LrgA/CidA"/>
</dbReference>
<dbReference type="PANTHER" id="PTHR33931:SF2">
    <property type="entry name" value="HOLIN-LIKE PROTEIN CIDA"/>
    <property type="match status" value="1"/>
</dbReference>
<dbReference type="Proteomes" id="UP001529245">
    <property type="component" value="Unassembled WGS sequence"/>
</dbReference>
<feature type="transmembrane region" description="Helical" evidence="6">
    <location>
        <begin position="57"/>
        <end position="74"/>
    </location>
</feature>
<comment type="caution">
    <text evidence="7">The sequence shown here is derived from an EMBL/GenBank/DDBJ whole genome shotgun (WGS) entry which is preliminary data.</text>
</comment>
<evidence type="ECO:0000313" key="8">
    <source>
        <dbReference type="Proteomes" id="UP001529245"/>
    </source>
</evidence>
<dbReference type="EMBL" id="JASGCB010000001">
    <property type="protein sequence ID" value="MDI9258687.1"/>
    <property type="molecule type" value="Genomic_DNA"/>
</dbReference>
<evidence type="ECO:0000256" key="1">
    <source>
        <dbReference type="ARBA" id="ARBA00004651"/>
    </source>
</evidence>
<evidence type="ECO:0000256" key="4">
    <source>
        <dbReference type="ARBA" id="ARBA00022989"/>
    </source>
</evidence>
<comment type="subcellular location">
    <subcellularLocation>
        <location evidence="1">Cell membrane</location>
        <topology evidence="1">Multi-pass membrane protein</topology>
    </subcellularLocation>
</comment>
<protein>
    <submittedName>
        <fullName evidence="7">CidA/LrgA family protein</fullName>
    </submittedName>
</protein>